<dbReference type="Proteomes" id="UP000070700">
    <property type="component" value="Unassembled WGS sequence"/>
</dbReference>
<protein>
    <submittedName>
        <fullName evidence="1">Uncharacterized protein</fullName>
    </submittedName>
</protein>
<evidence type="ECO:0000313" key="1">
    <source>
        <dbReference type="EMBL" id="KUJ13793.1"/>
    </source>
</evidence>
<dbReference type="KEGG" id="psco:LY89DRAFT_147303"/>
<dbReference type="OrthoDB" id="4196148at2759"/>
<sequence length="214" mass="23717">MFKANGPPPTQLSYDDEPPTFYDHLPAYEDVTSYQDPTLGTTLTLDPTGQSIITLPLSSSSPPLYTLSTSLLQVTSFSAVKILAPDSTPLYSISEQFITPIHTPVPSIYKNVTAFRSTGLAARIGLRKVVWDFFTQIPIPVDKDGKAVKDGEPAAGGAWLHVDGMDLGKEKLILRFKEGKWLDPEMMHFLVSAWCVVFWKEVGKRVKQFKQKGV</sequence>
<gene>
    <name evidence="1" type="ORF">LY89DRAFT_147303</name>
</gene>
<dbReference type="GeneID" id="28815093"/>
<name>A0A194X0R8_MOLSC</name>
<organism evidence="1 2">
    <name type="scientific">Mollisia scopiformis</name>
    <name type="common">Conifer needle endophyte fungus</name>
    <name type="synonym">Phialocephala scopiformis</name>
    <dbReference type="NCBI Taxonomy" id="149040"/>
    <lineage>
        <taxon>Eukaryota</taxon>
        <taxon>Fungi</taxon>
        <taxon>Dikarya</taxon>
        <taxon>Ascomycota</taxon>
        <taxon>Pezizomycotina</taxon>
        <taxon>Leotiomycetes</taxon>
        <taxon>Helotiales</taxon>
        <taxon>Mollisiaceae</taxon>
        <taxon>Mollisia</taxon>
    </lineage>
</organism>
<evidence type="ECO:0000313" key="2">
    <source>
        <dbReference type="Proteomes" id="UP000070700"/>
    </source>
</evidence>
<dbReference type="EMBL" id="KQ947421">
    <property type="protein sequence ID" value="KUJ13793.1"/>
    <property type="molecule type" value="Genomic_DNA"/>
</dbReference>
<reference evidence="1 2" key="1">
    <citation type="submission" date="2015-10" db="EMBL/GenBank/DDBJ databases">
        <title>Full genome of DAOMC 229536 Phialocephala scopiformis, a fungal endophyte of spruce producing the potent anti-insectan compound rugulosin.</title>
        <authorList>
            <consortium name="DOE Joint Genome Institute"/>
            <person name="Walker A.K."/>
            <person name="Frasz S.L."/>
            <person name="Seifert K.A."/>
            <person name="Miller J.D."/>
            <person name="Mondo S.J."/>
            <person name="Labutti K."/>
            <person name="Lipzen A."/>
            <person name="Dockter R."/>
            <person name="Kennedy M."/>
            <person name="Grigoriev I.V."/>
            <person name="Spatafora J.W."/>
        </authorList>
    </citation>
    <scope>NUCLEOTIDE SEQUENCE [LARGE SCALE GENOMIC DNA]</scope>
    <source>
        <strain evidence="1 2">CBS 120377</strain>
    </source>
</reference>
<dbReference type="RefSeq" id="XP_018068148.1">
    <property type="nucleotide sequence ID" value="XM_018205367.1"/>
</dbReference>
<accession>A0A194X0R8</accession>
<keyword evidence="2" id="KW-1185">Reference proteome</keyword>
<dbReference type="InParanoid" id="A0A194X0R8"/>
<proteinExistence type="predicted"/>
<dbReference type="AlphaFoldDB" id="A0A194X0R8"/>